<sequence>MAESDAAVEPAVPLKMLDRALEASAPLVDRHIERIRKNRPDATPAHVVKRLNGEFRAATVSAGAGVGAAAAAPGVGTAAALGISGLEAISFMQASALYVLARAHVQGLPIADVERRRTLVMAVMLGDAATRGLPRVAERTGKHWGKYLVKQVPRGQLQQINKVLGRNFVTLYGRRQGIIVLGRVAPFGIGAAIGAAANGATSQGVISAANKAFGKPPLSWFDEPDEEGESA</sequence>
<evidence type="ECO:0000313" key="2">
    <source>
        <dbReference type="Proteomes" id="UP000290408"/>
    </source>
</evidence>
<gene>
    <name evidence="1" type="ORF">EXU32_08355</name>
</gene>
<dbReference type="Proteomes" id="UP000290408">
    <property type="component" value="Chromosome"/>
</dbReference>
<evidence type="ECO:0000313" key="1">
    <source>
        <dbReference type="EMBL" id="QBF46263.1"/>
    </source>
</evidence>
<dbReference type="AlphaFoldDB" id="A0A4P6MXR4"/>
<proteinExistence type="predicted"/>
<name>A0A4P6MXR4_9MICO</name>
<dbReference type="RefSeq" id="WP_130629487.1">
    <property type="nucleotide sequence ID" value="NZ_CP036164.1"/>
</dbReference>
<dbReference type="OrthoDB" id="5244605at2"/>
<dbReference type="EMBL" id="CP036164">
    <property type="protein sequence ID" value="QBF46263.1"/>
    <property type="molecule type" value="Genomic_DNA"/>
</dbReference>
<protein>
    <recommendedName>
        <fullName evidence="3">EcsC family protein</fullName>
    </recommendedName>
</protein>
<evidence type="ECO:0008006" key="3">
    <source>
        <dbReference type="Google" id="ProtNLM"/>
    </source>
</evidence>
<dbReference type="KEGG" id="jli:EXU32_08355"/>
<accession>A0A4P6MXR4</accession>
<organism evidence="1 2">
    <name type="scientific">Janibacter limosus</name>
    <dbReference type="NCBI Taxonomy" id="53458"/>
    <lineage>
        <taxon>Bacteria</taxon>
        <taxon>Bacillati</taxon>
        <taxon>Actinomycetota</taxon>
        <taxon>Actinomycetes</taxon>
        <taxon>Micrococcales</taxon>
        <taxon>Intrasporangiaceae</taxon>
        <taxon>Janibacter</taxon>
    </lineage>
</organism>
<keyword evidence="2" id="KW-1185">Reference proteome</keyword>
<reference evidence="1 2" key="1">
    <citation type="submission" date="2019-02" db="EMBL/GenBank/DDBJ databases">
        <title>Genomic data mining of an Antarctic deep-sea actinobacterium, Janibacterlimosus P3-3-X1.</title>
        <authorList>
            <person name="Liao L."/>
            <person name="Chen B."/>
        </authorList>
    </citation>
    <scope>NUCLEOTIDE SEQUENCE [LARGE SCALE GENOMIC DNA]</scope>
    <source>
        <strain evidence="1 2">P3-3-X1</strain>
    </source>
</reference>